<dbReference type="SUPFAM" id="SSF53697">
    <property type="entry name" value="SIS domain"/>
    <property type="match status" value="1"/>
</dbReference>
<dbReference type="OrthoDB" id="15235at2759"/>
<feature type="transmembrane region" description="Helical" evidence="2">
    <location>
        <begin position="759"/>
        <end position="788"/>
    </location>
</feature>
<dbReference type="GO" id="GO:0006002">
    <property type="term" value="P:fructose 6-phosphate metabolic process"/>
    <property type="evidence" value="ECO:0007669"/>
    <property type="project" value="TreeGrafter"/>
</dbReference>
<dbReference type="InterPro" id="IPR001347">
    <property type="entry name" value="SIS_dom"/>
</dbReference>
<dbReference type="GO" id="GO:0006487">
    <property type="term" value="P:protein N-linked glycosylation"/>
    <property type="evidence" value="ECO:0007669"/>
    <property type="project" value="TreeGrafter"/>
</dbReference>
<feature type="transmembrane region" description="Helical" evidence="2">
    <location>
        <begin position="421"/>
        <end position="440"/>
    </location>
</feature>
<evidence type="ECO:0000313" key="5">
    <source>
        <dbReference type="Proteomes" id="UP000078046"/>
    </source>
</evidence>
<organism evidence="4 5">
    <name type="scientific">Intoshia linei</name>
    <dbReference type="NCBI Taxonomy" id="1819745"/>
    <lineage>
        <taxon>Eukaryota</taxon>
        <taxon>Metazoa</taxon>
        <taxon>Spiralia</taxon>
        <taxon>Lophotrochozoa</taxon>
        <taxon>Mesozoa</taxon>
        <taxon>Orthonectida</taxon>
        <taxon>Rhopaluridae</taxon>
        <taxon>Intoshia</taxon>
    </lineage>
</organism>
<evidence type="ECO:0000256" key="2">
    <source>
        <dbReference type="SAM" id="Phobius"/>
    </source>
</evidence>
<feature type="domain" description="SIS" evidence="3">
    <location>
        <begin position="132"/>
        <end position="272"/>
    </location>
</feature>
<feature type="transmembrane region" description="Helical" evidence="2">
    <location>
        <begin position="681"/>
        <end position="700"/>
    </location>
</feature>
<feature type="domain" description="SIS" evidence="3">
    <location>
        <begin position="303"/>
        <end position="445"/>
    </location>
</feature>
<dbReference type="EMBL" id="LWCA01000286">
    <property type="protein sequence ID" value="OAF69412.1"/>
    <property type="molecule type" value="Genomic_DNA"/>
</dbReference>
<keyword evidence="2" id="KW-1133">Transmembrane helix</keyword>
<dbReference type="PROSITE" id="PS51464">
    <property type="entry name" value="SIS"/>
    <property type="match status" value="2"/>
</dbReference>
<feature type="transmembrane region" description="Helical" evidence="2">
    <location>
        <begin position="647"/>
        <end position="669"/>
    </location>
</feature>
<dbReference type="PANTHER" id="PTHR10937:SF0">
    <property type="entry name" value="GLUTAMINE--FRUCTOSE-6-PHOSPHATE TRANSAMINASE (ISOMERIZING)"/>
    <property type="match status" value="1"/>
</dbReference>
<dbReference type="AlphaFoldDB" id="A0A177B6U1"/>
<dbReference type="PANTHER" id="PTHR10937">
    <property type="entry name" value="GLUCOSAMINE--FRUCTOSE-6-PHOSPHATE AMINOTRANSFERASE, ISOMERIZING"/>
    <property type="match status" value="1"/>
</dbReference>
<evidence type="ECO:0000256" key="1">
    <source>
        <dbReference type="ARBA" id="ARBA00022737"/>
    </source>
</evidence>
<sequence>MMKDRKLYTEIQDTNDLDKVPNNESAEYIISSDVSAILEHTNKVLFVEDDDIVVIKNGRISICHVSSKLDTSIVTEREFITLQMELDEIMKGKYKYYMEKEIYEQPTSILDTMRGRVDFNTHCVTLGGLKSYIQDIKRCRRLIFIACGTSYNSAIATRRIVEELTELPVNVELASDFHDRETPIFRDDVCFFISQSGETADTLMALDYCKKRGALLVGLTNTVGSSVSRQTNCGIHLNAGIEIGVASTKAYTSQVISLVIFSLLMSDNCLNKIDRRIMIIDSLSDLSKNMVDALKLNDQIKDLAKILSVQKSILLFGRGYDYSTCLEGALKIKELSYIHCEAILTGELKHGSLALIDKDVLSIMIISQDTTFKKSINSLQQISSRGCKPIIFTSADDLSCLKDHAKFIIQIPKTVDCLQPVINIIPLQLLAFHMACYLVMNSRIPAWRQTIKNNDDSVSIDSELIKNNCCSTCCSKPQQIIFLLTSVLIMVAAILHFILKCNFNYYCYFWISGLLFITSIVGFAHRGDYRQKFTTWCYIRLCAVTYVALMVAFMITFYIIQPTIGVFNEHGYDQYVLYFMEVASNQTHIVISQPIRAKICLFSNVAIVPIFILTFVSLVSVILVFHRHWIIHWHFTGRLIPFNLPNVNPYGQIIIAHILILVGSITVFMDSVSYWTDLWCPIWTGAIGVVAGLFTIGAMMRRDKPSTNIYSILFEILSFVSSSVTIGFITTALISEVTAFRKFQLDLQMDSGTVLSGDLIINVVQMTAMSFAIFLSVLNTFYALYFLVKLTVGCDSKPNTSITRIGGNATNYTSNQSYPKHY</sequence>
<evidence type="ECO:0000313" key="4">
    <source>
        <dbReference type="EMBL" id="OAF69412.1"/>
    </source>
</evidence>
<comment type="caution">
    <text evidence="4">The sequence shown here is derived from an EMBL/GenBank/DDBJ whole genome shotgun (WGS) entry which is preliminary data.</text>
</comment>
<dbReference type="FunFam" id="3.40.50.10490:FF:000001">
    <property type="entry name" value="Glutamine--fructose-6-phosphate aminotransferase [isomerizing]"/>
    <property type="match status" value="1"/>
</dbReference>
<keyword evidence="1" id="KW-0677">Repeat</keyword>
<reference evidence="4 5" key="1">
    <citation type="submission" date="2016-04" db="EMBL/GenBank/DDBJ databases">
        <title>The genome of Intoshia linei affirms orthonectids as highly simplified spiralians.</title>
        <authorList>
            <person name="Mikhailov K.V."/>
            <person name="Slusarev G.S."/>
            <person name="Nikitin M.A."/>
            <person name="Logacheva M.D."/>
            <person name="Penin A."/>
            <person name="Aleoshin V."/>
            <person name="Panchin Y.V."/>
        </authorList>
    </citation>
    <scope>NUCLEOTIDE SEQUENCE [LARGE SCALE GENOMIC DNA]</scope>
    <source>
        <strain evidence="4">Intl2013</strain>
        <tissue evidence="4">Whole animal</tissue>
    </source>
</reference>
<feature type="transmembrane region" description="Helical" evidence="2">
    <location>
        <begin position="712"/>
        <end position="739"/>
    </location>
</feature>
<name>A0A177B6U1_9BILA</name>
<dbReference type="CDD" id="cd05009">
    <property type="entry name" value="SIS_GlmS_GlmD_2"/>
    <property type="match status" value="1"/>
</dbReference>
<feature type="transmembrane region" description="Helical" evidence="2">
    <location>
        <begin position="505"/>
        <end position="525"/>
    </location>
</feature>
<dbReference type="InterPro" id="IPR046348">
    <property type="entry name" value="SIS_dom_sf"/>
</dbReference>
<feature type="transmembrane region" description="Helical" evidence="2">
    <location>
        <begin position="537"/>
        <end position="560"/>
    </location>
</feature>
<dbReference type="Proteomes" id="UP000078046">
    <property type="component" value="Unassembled WGS sequence"/>
</dbReference>
<proteinExistence type="predicted"/>
<dbReference type="GO" id="GO:0006047">
    <property type="term" value="P:UDP-N-acetylglucosamine metabolic process"/>
    <property type="evidence" value="ECO:0007669"/>
    <property type="project" value="TreeGrafter"/>
</dbReference>
<dbReference type="InterPro" id="IPR035466">
    <property type="entry name" value="GlmS/AgaS_SIS"/>
</dbReference>
<dbReference type="InterPro" id="IPR035490">
    <property type="entry name" value="GlmS/FrlB_SIS"/>
</dbReference>
<dbReference type="CDD" id="cd05008">
    <property type="entry name" value="SIS_GlmS_GlmD_1"/>
    <property type="match status" value="1"/>
</dbReference>
<keyword evidence="2" id="KW-0472">Membrane</keyword>
<dbReference type="Gene3D" id="3.40.50.10490">
    <property type="entry name" value="Glucose-6-phosphate isomerase like protein, domain 1"/>
    <property type="match status" value="2"/>
</dbReference>
<evidence type="ECO:0000259" key="3">
    <source>
        <dbReference type="PROSITE" id="PS51464"/>
    </source>
</evidence>
<dbReference type="GO" id="GO:0004360">
    <property type="term" value="F:glutamine-fructose-6-phosphate transaminase (isomerizing) activity"/>
    <property type="evidence" value="ECO:0007669"/>
    <property type="project" value="TreeGrafter"/>
</dbReference>
<protein>
    <recommendedName>
        <fullName evidence="3">SIS domain-containing protein</fullName>
    </recommendedName>
</protein>
<feature type="transmembrane region" description="Helical" evidence="2">
    <location>
        <begin position="606"/>
        <end position="626"/>
    </location>
</feature>
<gene>
    <name evidence="4" type="ORF">A3Q56_02834</name>
</gene>
<keyword evidence="5" id="KW-1185">Reference proteome</keyword>
<feature type="transmembrane region" description="Helical" evidence="2">
    <location>
        <begin position="480"/>
        <end position="499"/>
    </location>
</feature>
<dbReference type="GO" id="GO:0097367">
    <property type="term" value="F:carbohydrate derivative binding"/>
    <property type="evidence" value="ECO:0007669"/>
    <property type="project" value="InterPro"/>
</dbReference>
<accession>A0A177B6U1</accession>
<dbReference type="Pfam" id="PF01380">
    <property type="entry name" value="SIS"/>
    <property type="match status" value="2"/>
</dbReference>
<keyword evidence="2" id="KW-0812">Transmembrane</keyword>